<feature type="transmembrane region" description="Helical" evidence="2">
    <location>
        <begin position="118"/>
        <end position="136"/>
    </location>
</feature>
<feature type="transmembrane region" description="Helical" evidence="2">
    <location>
        <begin position="429"/>
        <end position="451"/>
    </location>
</feature>
<gene>
    <name evidence="4" type="ORF">TSPGSL018_14441</name>
</gene>
<dbReference type="PANTHER" id="PTHR23028:SF53">
    <property type="entry name" value="ACYL_TRANSF_3 DOMAIN-CONTAINING PROTEIN"/>
    <property type="match status" value="1"/>
</dbReference>
<evidence type="ECO:0000256" key="1">
    <source>
        <dbReference type="SAM" id="MobiDB-lite"/>
    </source>
</evidence>
<accession>A0A061R2F5</accession>
<dbReference type="PANTHER" id="PTHR23028">
    <property type="entry name" value="ACETYLTRANSFERASE"/>
    <property type="match status" value="1"/>
</dbReference>
<organism evidence="4">
    <name type="scientific">Tetraselmis sp. GSL018</name>
    <dbReference type="NCBI Taxonomy" id="582737"/>
    <lineage>
        <taxon>Eukaryota</taxon>
        <taxon>Viridiplantae</taxon>
        <taxon>Chlorophyta</taxon>
        <taxon>core chlorophytes</taxon>
        <taxon>Chlorodendrophyceae</taxon>
        <taxon>Chlorodendrales</taxon>
        <taxon>Chlorodendraceae</taxon>
        <taxon>Tetraselmis</taxon>
    </lineage>
</organism>
<feature type="transmembrane region" description="Helical" evidence="2">
    <location>
        <begin position="323"/>
        <end position="342"/>
    </location>
</feature>
<dbReference type="GO" id="GO:0016747">
    <property type="term" value="F:acyltransferase activity, transferring groups other than amino-acyl groups"/>
    <property type="evidence" value="ECO:0007669"/>
    <property type="project" value="InterPro"/>
</dbReference>
<dbReference type="AlphaFoldDB" id="A0A061R2F5"/>
<proteinExistence type="predicted"/>
<dbReference type="EMBL" id="GBEZ01020564">
    <property type="protein sequence ID" value="JAC66118.1"/>
    <property type="molecule type" value="Transcribed_RNA"/>
</dbReference>
<dbReference type="InterPro" id="IPR002656">
    <property type="entry name" value="Acyl_transf_3_dom"/>
</dbReference>
<dbReference type="GO" id="GO:0000271">
    <property type="term" value="P:polysaccharide biosynthetic process"/>
    <property type="evidence" value="ECO:0007669"/>
    <property type="project" value="TreeGrafter"/>
</dbReference>
<feature type="domain" description="Acyltransferase 3" evidence="3">
    <location>
        <begin position="113"/>
        <end position="485"/>
    </location>
</feature>
<dbReference type="Pfam" id="PF01757">
    <property type="entry name" value="Acyl_transf_3"/>
    <property type="match status" value="1"/>
</dbReference>
<keyword evidence="2" id="KW-0472">Membrane</keyword>
<dbReference type="GO" id="GO:0016020">
    <property type="term" value="C:membrane"/>
    <property type="evidence" value="ECO:0007669"/>
    <property type="project" value="TreeGrafter"/>
</dbReference>
<evidence type="ECO:0000313" key="4">
    <source>
        <dbReference type="EMBL" id="JAC66118.1"/>
    </source>
</evidence>
<keyword evidence="2" id="KW-0812">Transmembrane</keyword>
<evidence type="ECO:0000256" key="2">
    <source>
        <dbReference type="SAM" id="Phobius"/>
    </source>
</evidence>
<feature type="transmembrane region" description="Helical" evidence="2">
    <location>
        <begin position="386"/>
        <end position="403"/>
    </location>
</feature>
<feature type="transmembrane region" description="Helical" evidence="2">
    <location>
        <begin position="279"/>
        <end position="303"/>
    </location>
</feature>
<sequence>MAKLMSASMMSAVPSDTHKATLPLRRMCFKQGTPAGTISVRRGLLKSRHAWQTSRHNTGIVPFATPDGNAPKQSDSWLSEGKEGAKEAAAVTGGAVAAAAEAVAQKPKKPRLPYLDSLRFFLIAYIATGHFIAFAGPSPFVAKLFSQVNVMVGAFFVLSGYVAAYVATELNEYKASPRIKPAVSYFIGRVAGYYPLYALVNLIFAPMFLWVDNMYNGPVKAAWHALVTFTLSQAWFPTSAELWNAPTWFLSALTFAMLVLPYALPYIAEWRRVALRRALLVLTGISLLAKVAFTYDLGAWTIFEGITPAKLHPNVMLWNMQRFHPFYAVLEVLMGAVACRLVMTDNAEDEKSKPKPAAGSALLPLAGMVGLMVARAAGWISINDSIARGVIFIPLFTAFLVRLHRRAVSPPSAGSGPGLLASVLSLKPLVYLGALSFPIYILHGPLGQVFYKKVVATKLWGGVMSQVAGPWFFAVWWAIILVSAAIVNKFFIQNPAVQSWTKDTVKSLSNALSK</sequence>
<feature type="region of interest" description="Disordered" evidence="1">
    <location>
        <begin position="61"/>
        <end position="81"/>
    </location>
</feature>
<feature type="transmembrane region" description="Helical" evidence="2">
    <location>
        <begin position="362"/>
        <end position="380"/>
    </location>
</feature>
<feature type="transmembrane region" description="Helical" evidence="2">
    <location>
        <begin position="248"/>
        <end position="267"/>
    </location>
</feature>
<protein>
    <recommendedName>
        <fullName evidence="3">Acyltransferase 3 domain-containing protein</fullName>
    </recommendedName>
</protein>
<reference evidence="4" key="1">
    <citation type="submission" date="2014-05" db="EMBL/GenBank/DDBJ databases">
        <title>The transcriptome of the halophilic microalga Tetraselmis sp. GSL018 isolated from the Great Salt Lake, Utah.</title>
        <authorList>
            <person name="Jinkerson R.E."/>
            <person name="D'Adamo S."/>
            <person name="Posewitz M.C."/>
        </authorList>
    </citation>
    <scope>NUCLEOTIDE SEQUENCE</scope>
    <source>
        <strain evidence="4">GSL018</strain>
    </source>
</reference>
<dbReference type="InterPro" id="IPR050879">
    <property type="entry name" value="Acyltransferase_3"/>
</dbReference>
<feature type="transmembrane region" description="Helical" evidence="2">
    <location>
        <begin position="191"/>
        <end position="211"/>
    </location>
</feature>
<feature type="transmembrane region" description="Helical" evidence="2">
    <location>
        <begin position="471"/>
        <end position="492"/>
    </location>
</feature>
<keyword evidence="2" id="KW-1133">Transmembrane helix</keyword>
<feature type="transmembrane region" description="Helical" evidence="2">
    <location>
        <begin position="148"/>
        <end position="170"/>
    </location>
</feature>
<name>A0A061R2F5_9CHLO</name>
<evidence type="ECO:0000259" key="3">
    <source>
        <dbReference type="Pfam" id="PF01757"/>
    </source>
</evidence>